<dbReference type="EMBL" id="AWQX01000150">
    <property type="protein sequence ID" value="EST31125.1"/>
    <property type="molecule type" value="Genomic_DNA"/>
</dbReference>
<keyword evidence="3" id="KW-0677">Repeat</keyword>
<dbReference type="PROSITE" id="PS51819">
    <property type="entry name" value="VOC"/>
    <property type="match status" value="2"/>
</dbReference>
<dbReference type="Pfam" id="PF13669">
    <property type="entry name" value="Glyoxalase_4"/>
    <property type="match status" value="1"/>
</dbReference>
<dbReference type="InterPro" id="IPR041735">
    <property type="entry name" value="4OHPhenylPyrv_dOase_C"/>
</dbReference>
<dbReference type="HOGENOM" id="CLU_034004_1_1_11"/>
<dbReference type="InterPro" id="IPR005956">
    <property type="entry name" value="4OHPhenylPyrv_dOase"/>
</dbReference>
<evidence type="ECO:0000256" key="3">
    <source>
        <dbReference type="ARBA" id="ARBA00022737"/>
    </source>
</evidence>
<dbReference type="PANTHER" id="PTHR11959:SF1">
    <property type="entry name" value="4-HYDROXYPHENYLPYRUVATE DIOXYGENASE"/>
    <property type="match status" value="1"/>
</dbReference>
<accession>V6KG33</accession>
<dbReference type="SUPFAM" id="SSF54593">
    <property type="entry name" value="Glyoxalase/Bleomycin resistance protein/Dihydroxybiphenyl dioxygenase"/>
    <property type="match status" value="1"/>
</dbReference>
<evidence type="ECO:0000256" key="1">
    <source>
        <dbReference type="ARBA" id="ARBA00005877"/>
    </source>
</evidence>
<dbReference type="GO" id="GO:0006572">
    <property type="term" value="P:L-tyrosine catabolic process"/>
    <property type="evidence" value="ECO:0007669"/>
    <property type="project" value="TreeGrafter"/>
</dbReference>
<dbReference type="AlphaFoldDB" id="V6KG33"/>
<feature type="domain" description="VOC" evidence="6">
    <location>
        <begin position="15"/>
        <end position="134"/>
    </location>
</feature>
<dbReference type="PATRIC" id="fig|1352936.5.peg.3605"/>
<gene>
    <name evidence="7" type="ORF">M878_17155</name>
</gene>
<protein>
    <recommendedName>
        <fullName evidence="6">VOC domain-containing protein</fullName>
    </recommendedName>
</protein>
<feature type="binding site" evidence="5">
    <location>
        <position position="164"/>
    </location>
    <ligand>
        <name>Fe cation</name>
        <dbReference type="ChEBI" id="CHEBI:24875"/>
    </ligand>
</feature>
<evidence type="ECO:0000313" key="7">
    <source>
        <dbReference type="EMBL" id="EST31125.1"/>
    </source>
</evidence>
<dbReference type="CDD" id="cd07250">
    <property type="entry name" value="HPPD_C_like"/>
    <property type="match status" value="1"/>
</dbReference>
<dbReference type="PANTHER" id="PTHR11959">
    <property type="entry name" value="4-HYDROXYPHENYLPYRUVATE DIOXYGENASE"/>
    <property type="match status" value="1"/>
</dbReference>
<comment type="cofactor">
    <cofactor evidence="5">
        <name>Fe cation</name>
        <dbReference type="ChEBI" id="CHEBI:24875"/>
    </cofactor>
    <text evidence="5">Binds 1 Fe cation per subunit.</text>
</comment>
<dbReference type="InterPro" id="IPR029068">
    <property type="entry name" value="Glyas_Bleomycin-R_OHBP_Dase"/>
</dbReference>
<feature type="binding site" evidence="5">
    <location>
        <position position="244"/>
    </location>
    <ligand>
        <name>Fe cation</name>
        <dbReference type="ChEBI" id="CHEBI:24875"/>
    </ligand>
</feature>
<reference evidence="7 8" key="1">
    <citation type="journal article" date="2014" name="Genome Announc.">
        <title>Draft Genome Sequence of Streptomyces roseochromogenes subsp. oscitans DS 12.976, Producer of the Aminocoumarin Antibiotic Clorobiocin.</title>
        <authorList>
            <person name="Ruckert C."/>
            <person name="Kalinowski J."/>
            <person name="Heide L."/>
            <person name="Apel A.K."/>
        </authorList>
    </citation>
    <scope>NUCLEOTIDE SEQUENCE [LARGE SCALE GENOMIC DNA]</scope>
    <source>
        <strain evidence="7 8">DS 12.976</strain>
    </source>
</reference>
<keyword evidence="2 5" id="KW-0479">Metal-binding</keyword>
<proteinExistence type="inferred from homology"/>
<comment type="caution">
    <text evidence="7">The sequence shown here is derived from an EMBL/GenBank/DDBJ whole genome shotgun (WGS) entry which is preliminary data.</text>
</comment>
<sequence length="355" mass="37874">MQSPTDVTDHATDVTLNHLEFYAPDADEAVAELVERYGFGVWGARALPGGGRTVAVGMNDIAALVTEGPHTREFTERHGFGVADIALRTADAAGTHRAAVAAGARSTQAPADAGGATLAAVAAFGDVVHTLVQPPAGTEGIWLPGFGALTPQPASSTCLERVDHFAVCLDAGDLGPTVERYERTLGFRMTFAERIAVGTQAMDSKVVQSPSGDVTLTLIEPDTSADSGQIDRFLRDNGGAGVQHVAFSTRNIVRSVAVLGERGVGFLDTPDTYYDRLTERLTPARHPVAELRDLDILVDEDHDGQLYQIFTRSTHPSGTLFYEVIERFGARHFGSGNIRALYEAVEEASLTGQNR</sequence>
<dbReference type="PIRSF" id="PIRSF009283">
    <property type="entry name" value="HPP_dOase"/>
    <property type="match status" value="1"/>
</dbReference>
<evidence type="ECO:0000256" key="2">
    <source>
        <dbReference type="ARBA" id="ARBA00022723"/>
    </source>
</evidence>
<dbReference type="InterPro" id="IPR041736">
    <property type="entry name" value="4OHPhenylPyrv_dOase_N"/>
</dbReference>
<dbReference type="InterPro" id="IPR037523">
    <property type="entry name" value="VOC_core"/>
</dbReference>
<dbReference type="OrthoDB" id="9780241at2"/>
<dbReference type="Proteomes" id="UP000017984">
    <property type="component" value="Chromosome"/>
</dbReference>
<dbReference type="Gene3D" id="3.10.180.10">
    <property type="entry name" value="2,3-Dihydroxybiphenyl 1,2-Dioxygenase, domain 1"/>
    <property type="match status" value="2"/>
</dbReference>
<evidence type="ECO:0000313" key="8">
    <source>
        <dbReference type="Proteomes" id="UP000017984"/>
    </source>
</evidence>
<evidence type="ECO:0000256" key="4">
    <source>
        <dbReference type="ARBA" id="ARBA00023004"/>
    </source>
</evidence>
<dbReference type="STRING" id="1352936.M878_17155"/>
<dbReference type="RefSeq" id="WP_023547394.1">
    <property type="nucleotide sequence ID" value="NZ_CM002285.1"/>
</dbReference>
<evidence type="ECO:0000259" key="6">
    <source>
        <dbReference type="PROSITE" id="PS51819"/>
    </source>
</evidence>
<dbReference type="CDD" id="cd08342">
    <property type="entry name" value="HPPD_N_like"/>
    <property type="match status" value="1"/>
</dbReference>
<feature type="domain" description="VOC" evidence="6">
    <location>
        <begin position="161"/>
        <end position="312"/>
    </location>
</feature>
<evidence type="ECO:0000256" key="5">
    <source>
        <dbReference type="PIRSR" id="PIRSR009283-1"/>
    </source>
</evidence>
<organism evidence="7 8">
    <name type="scientific">Streptomyces roseochromogenus subsp. oscitans DS 12.976</name>
    <dbReference type="NCBI Taxonomy" id="1352936"/>
    <lineage>
        <taxon>Bacteria</taxon>
        <taxon>Bacillati</taxon>
        <taxon>Actinomycetota</taxon>
        <taxon>Actinomycetes</taxon>
        <taxon>Kitasatosporales</taxon>
        <taxon>Streptomycetaceae</taxon>
        <taxon>Streptomyces</taxon>
    </lineage>
</organism>
<dbReference type="GO" id="GO:0046872">
    <property type="term" value="F:metal ion binding"/>
    <property type="evidence" value="ECO:0007669"/>
    <property type="project" value="UniProtKB-KW"/>
</dbReference>
<name>V6KG33_STRRC</name>
<dbReference type="NCBIfam" id="TIGR01263">
    <property type="entry name" value="4HPPD"/>
    <property type="match status" value="1"/>
</dbReference>
<dbReference type="GO" id="GO:0003868">
    <property type="term" value="F:4-hydroxyphenylpyruvate dioxygenase activity"/>
    <property type="evidence" value="ECO:0007669"/>
    <property type="project" value="InterPro"/>
</dbReference>
<comment type="similarity">
    <text evidence="1">Belongs to the 4HPPD family.</text>
</comment>
<feature type="binding site" evidence="5">
    <location>
        <position position="323"/>
    </location>
    <ligand>
        <name>Fe cation</name>
        <dbReference type="ChEBI" id="CHEBI:24875"/>
    </ligand>
</feature>
<keyword evidence="4 5" id="KW-0408">Iron</keyword>
<keyword evidence="8" id="KW-1185">Reference proteome</keyword>